<proteinExistence type="predicted"/>
<dbReference type="SUPFAM" id="SSF46785">
    <property type="entry name" value="Winged helix' DNA-binding domain"/>
    <property type="match status" value="1"/>
</dbReference>
<evidence type="ECO:0000313" key="3">
    <source>
        <dbReference type="Proteomes" id="UP000177165"/>
    </source>
</evidence>
<evidence type="ECO:0000259" key="1">
    <source>
        <dbReference type="Pfam" id="PF01978"/>
    </source>
</evidence>
<dbReference type="InterPro" id="IPR051797">
    <property type="entry name" value="TrmB-like"/>
</dbReference>
<evidence type="ECO:0000313" key="2">
    <source>
        <dbReference type="EMBL" id="OGY79743.1"/>
    </source>
</evidence>
<dbReference type="PANTHER" id="PTHR34293">
    <property type="entry name" value="HTH-TYPE TRANSCRIPTIONAL REGULATOR TRMBL2"/>
    <property type="match status" value="1"/>
</dbReference>
<dbReference type="InterPro" id="IPR036390">
    <property type="entry name" value="WH_DNA-bd_sf"/>
</dbReference>
<dbReference type="Proteomes" id="UP000177165">
    <property type="component" value="Unassembled WGS sequence"/>
</dbReference>
<feature type="domain" description="Transcription regulator TrmB N-terminal" evidence="1">
    <location>
        <begin position="6"/>
        <end position="63"/>
    </location>
</feature>
<sequence>MDLNFLKKLGFSDKEANVYIALLRLGPSSVRVLADECNLNRGTTYDALKWLQQQGLVNFFHREAKQHFVVENPEKLEYLLKERVGELQTLSKRLQQEVLPELKSLYDNGGERPVAKYYEGQDGLKYILEDVLTTAEKTGDKLYRIYSAVHIRQYLYEKFSEFSKERIKRGIKVRVIALGDGGELRGLDERKWLKTATAHSQTYILIYADRTAYISLNVAKQPVGVVIENQGVAHTQKLIFDKLWEKL</sequence>
<name>A0A1G2AS83_9BACT</name>
<gene>
    <name evidence="2" type="ORF">A3B74_01720</name>
</gene>
<dbReference type="InterPro" id="IPR036388">
    <property type="entry name" value="WH-like_DNA-bd_sf"/>
</dbReference>
<dbReference type="STRING" id="1798540.A3B74_01720"/>
<reference evidence="2 3" key="1">
    <citation type="journal article" date="2016" name="Nat. Commun.">
        <title>Thousands of microbial genomes shed light on interconnected biogeochemical processes in an aquifer system.</title>
        <authorList>
            <person name="Anantharaman K."/>
            <person name="Brown C.T."/>
            <person name="Hug L.A."/>
            <person name="Sharon I."/>
            <person name="Castelle C.J."/>
            <person name="Probst A.J."/>
            <person name="Thomas B.C."/>
            <person name="Singh A."/>
            <person name="Wilkins M.J."/>
            <person name="Karaoz U."/>
            <person name="Brodie E.L."/>
            <person name="Williams K.H."/>
            <person name="Hubbard S.S."/>
            <person name="Banfield J.F."/>
        </authorList>
    </citation>
    <scope>NUCLEOTIDE SEQUENCE [LARGE SCALE GENOMIC DNA]</scope>
</reference>
<dbReference type="EMBL" id="MHKB01000007">
    <property type="protein sequence ID" value="OGY79743.1"/>
    <property type="molecule type" value="Genomic_DNA"/>
</dbReference>
<dbReference type="Pfam" id="PF01978">
    <property type="entry name" value="TrmB"/>
    <property type="match status" value="1"/>
</dbReference>
<dbReference type="Gene3D" id="1.10.10.10">
    <property type="entry name" value="Winged helix-like DNA-binding domain superfamily/Winged helix DNA-binding domain"/>
    <property type="match status" value="1"/>
</dbReference>
<accession>A0A1G2AS83</accession>
<dbReference type="PANTHER" id="PTHR34293:SF1">
    <property type="entry name" value="HTH-TYPE TRANSCRIPTIONAL REGULATOR TRMBL2"/>
    <property type="match status" value="1"/>
</dbReference>
<dbReference type="AlphaFoldDB" id="A0A1G2AS83"/>
<protein>
    <recommendedName>
        <fullName evidence="1">Transcription regulator TrmB N-terminal domain-containing protein</fullName>
    </recommendedName>
</protein>
<organism evidence="2 3">
    <name type="scientific">Candidatus Kerfeldbacteria bacterium RIFCSPHIGHO2_02_FULL_42_14</name>
    <dbReference type="NCBI Taxonomy" id="1798540"/>
    <lineage>
        <taxon>Bacteria</taxon>
        <taxon>Candidatus Kerfeldiibacteriota</taxon>
    </lineage>
</organism>
<dbReference type="InterPro" id="IPR002831">
    <property type="entry name" value="Tscrpt_reg_TrmB_N"/>
</dbReference>
<comment type="caution">
    <text evidence="2">The sequence shown here is derived from an EMBL/GenBank/DDBJ whole genome shotgun (WGS) entry which is preliminary data.</text>
</comment>